<dbReference type="InterPro" id="IPR025751">
    <property type="entry name" value="RsbRD_N_dom"/>
</dbReference>
<evidence type="ECO:0000313" key="4">
    <source>
        <dbReference type="Proteomes" id="UP000078292"/>
    </source>
</evidence>
<dbReference type="RefSeq" id="WP_043056925.1">
    <property type="nucleotide sequence ID" value="NZ_LXEY01000010.1"/>
</dbReference>
<dbReference type="Gene3D" id="1.10.10.2840">
    <property type="entry name" value="PucR C-terminal helix-turn-helix domain"/>
    <property type="match status" value="1"/>
</dbReference>
<comment type="caution">
    <text evidence="3">The sequence shown here is derived from an EMBL/GenBank/DDBJ whole genome shotgun (WGS) entry which is preliminary data.</text>
</comment>
<dbReference type="InterPro" id="IPR025736">
    <property type="entry name" value="PucR_C-HTH_dom"/>
</dbReference>
<dbReference type="AlphaFoldDB" id="A0A1B7M1Z3"/>
<dbReference type="Pfam" id="PF13556">
    <property type="entry name" value="HTH_30"/>
    <property type="match status" value="1"/>
</dbReference>
<evidence type="ECO:0000259" key="1">
    <source>
        <dbReference type="Pfam" id="PF13556"/>
    </source>
</evidence>
<dbReference type="PANTHER" id="PTHR33744">
    <property type="entry name" value="CARBOHYDRATE DIACID REGULATOR"/>
    <property type="match status" value="1"/>
</dbReference>
<dbReference type="EMBL" id="LXEY01000010">
    <property type="protein sequence ID" value="OAV62594.1"/>
    <property type="molecule type" value="Genomic_DNA"/>
</dbReference>
<feature type="domain" description="PucR C-terminal helix-turn-helix" evidence="1">
    <location>
        <begin position="339"/>
        <end position="392"/>
    </location>
</feature>
<proteinExistence type="predicted"/>
<dbReference type="Pfam" id="PF14361">
    <property type="entry name" value="RsbRD_N"/>
    <property type="match status" value="1"/>
</dbReference>
<dbReference type="InterPro" id="IPR051448">
    <property type="entry name" value="CdaR-like_regulators"/>
</dbReference>
<dbReference type="Proteomes" id="UP000078292">
    <property type="component" value="Unassembled WGS sequence"/>
</dbReference>
<reference evidence="3 4" key="1">
    <citation type="submission" date="2016-04" db="EMBL/GenBank/DDBJ databases">
        <title>First whole genome shotgun sequence of the bacterium Enteractinococcus sp. strain UASWS1574.</title>
        <authorList>
            <person name="Crovadore J."/>
            <person name="Chablais R."/>
            <person name="Lefort F."/>
        </authorList>
    </citation>
    <scope>NUCLEOTIDE SEQUENCE [LARGE SCALE GENOMIC DNA]</scope>
    <source>
        <strain evidence="3 4">UASWS1574</strain>
    </source>
</reference>
<gene>
    <name evidence="3" type="ORF">A6F49_05350</name>
</gene>
<evidence type="ECO:0000259" key="2">
    <source>
        <dbReference type="Pfam" id="PF14361"/>
    </source>
</evidence>
<dbReference type="InterPro" id="IPR042070">
    <property type="entry name" value="PucR_C-HTH_sf"/>
</dbReference>
<evidence type="ECO:0000313" key="3">
    <source>
        <dbReference type="EMBL" id="OAV62594.1"/>
    </source>
</evidence>
<name>A0A1B7M1Z3_9MICC</name>
<keyword evidence="4" id="KW-1185">Reference proteome</keyword>
<accession>A0A1B7M1Z3</accession>
<organism evidence="3 4">
    <name type="scientific">Enteractinococcus helveticum</name>
    <dbReference type="NCBI Taxonomy" id="1837282"/>
    <lineage>
        <taxon>Bacteria</taxon>
        <taxon>Bacillati</taxon>
        <taxon>Actinomycetota</taxon>
        <taxon>Actinomycetes</taxon>
        <taxon>Micrococcales</taxon>
        <taxon>Micrococcaceae</taxon>
    </lineage>
</organism>
<sequence length="401" mass="44535">MPNDTRPAEPADDAVAQIAATPNAASWQAILQRVADDLDSIVDDFLAELHGRSLYEDGLVELTDLRHTAIETFRYLLDRMMGKPMTEHKQNAARRLGVRRARQKIQIEDLMAAIRLDFVVLWRRIRATMSPDEMPVLVDHAETMLTTIERYIREVQLEFLAETARIARDARLATERHMARLLNSSQLTPASLDTIAQGLNVEVNAEFEVVVINESAVLEVQDALAEPLAAGKILGYPYRSGYCLIQQRAPKATPLATLCHDYAGGYASRITGLATVPNAVAALTRLMEYQPEAPGLMSIETLWPAAISDTLSTLLPDFPDSYLADLVQLPAPELHEVITTIEHFLDTGSIKTTASRVDRHRNTVINRLRSFEATTGLDVKIPRDAVLATLVLASPKMQMHK</sequence>
<dbReference type="PANTHER" id="PTHR33744:SF1">
    <property type="entry name" value="DNA-BINDING TRANSCRIPTIONAL ACTIVATOR ADER"/>
    <property type="match status" value="1"/>
</dbReference>
<dbReference type="OrthoDB" id="3190266at2"/>
<dbReference type="STRING" id="1837282.A6F49_05350"/>
<protein>
    <submittedName>
        <fullName evidence="3">Uncharacterized protein</fullName>
    </submittedName>
</protein>
<feature type="domain" description="RsbT co-antagonist protein RsbRD N-terminal" evidence="2">
    <location>
        <begin position="39"/>
        <end position="171"/>
    </location>
</feature>